<dbReference type="Proteomes" id="UP001176941">
    <property type="component" value="Chromosome 32"/>
</dbReference>
<organism evidence="1 2">
    <name type="scientific">Rangifer tarandus platyrhynchus</name>
    <name type="common">Svalbard reindeer</name>
    <dbReference type="NCBI Taxonomy" id="3082113"/>
    <lineage>
        <taxon>Eukaryota</taxon>
        <taxon>Metazoa</taxon>
        <taxon>Chordata</taxon>
        <taxon>Craniata</taxon>
        <taxon>Vertebrata</taxon>
        <taxon>Euteleostomi</taxon>
        <taxon>Mammalia</taxon>
        <taxon>Eutheria</taxon>
        <taxon>Laurasiatheria</taxon>
        <taxon>Artiodactyla</taxon>
        <taxon>Ruminantia</taxon>
        <taxon>Pecora</taxon>
        <taxon>Cervidae</taxon>
        <taxon>Odocoileinae</taxon>
        <taxon>Rangifer</taxon>
    </lineage>
</organism>
<keyword evidence="2" id="KW-1185">Reference proteome</keyword>
<name>A0ABN8ZGH4_RANTA</name>
<protein>
    <recommendedName>
        <fullName evidence="3">Secreted protein</fullName>
    </recommendedName>
</protein>
<evidence type="ECO:0000313" key="1">
    <source>
        <dbReference type="EMBL" id="CAI9172101.1"/>
    </source>
</evidence>
<proteinExistence type="predicted"/>
<dbReference type="EMBL" id="OX459968">
    <property type="protein sequence ID" value="CAI9172101.1"/>
    <property type="molecule type" value="Genomic_DNA"/>
</dbReference>
<evidence type="ECO:0008006" key="3">
    <source>
        <dbReference type="Google" id="ProtNLM"/>
    </source>
</evidence>
<sequence>MIHRRIKECEVLRPPTTALRTLSHVLLFATPWTVACQASLSMESSRKEYWSGLPFPTSGNLPNPGVEPASSVSPVCAGEFFSNDPPGKPTPVRPVNVEFSF</sequence>
<accession>A0ABN8ZGH4</accession>
<reference evidence="1" key="1">
    <citation type="submission" date="2023-04" db="EMBL/GenBank/DDBJ databases">
        <authorList>
            <consortium name="ELIXIR-Norway"/>
        </authorList>
    </citation>
    <scope>NUCLEOTIDE SEQUENCE [LARGE SCALE GENOMIC DNA]</scope>
</reference>
<evidence type="ECO:0000313" key="2">
    <source>
        <dbReference type="Proteomes" id="UP001176941"/>
    </source>
</evidence>
<gene>
    <name evidence="1" type="ORF">MRATA1EN1_LOCUS21063</name>
</gene>